<dbReference type="AlphaFoldDB" id="A0A542E0V2"/>
<dbReference type="Proteomes" id="UP000317893">
    <property type="component" value="Unassembled WGS sequence"/>
</dbReference>
<dbReference type="RefSeq" id="WP_281286091.1">
    <property type="nucleotide sequence ID" value="NZ_BAAAPR010000005.1"/>
</dbReference>
<gene>
    <name evidence="2" type="ORF">FB458_2068</name>
</gene>
<name>A0A542E0V2_9MICO</name>
<organism evidence="2 3">
    <name type="scientific">Lapillicoccus jejuensis</name>
    <dbReference type="NCBI Taxonomy" id="402171"/>
    <lineage>
        <taxon>Bacteria</taxon>
        <taxon>Bacillati</taxon>
        <taxon>Actinomycetota</taxon>
        <taxon>Actinomycetes</taxon>
        <taxon>Micrococcales</taxon>
        <taxon>Intrasporangiaceae</taxon>
        <taxon>Lapillicoccus</taxon>
    </lineage>
</organism>
<keyword evidence="3" id="KW-1185">Reference proteome</keyword>
<feature type="region of interest" description="Disordered" evidence="1">
    <location>
        <begin position="1"/>
        <end position="67"/>
    </location>
</feature>
<reference evidence="2 3" key="1">
    <citation type="submission" date="2019-06" db="EMBL/GenBank/DDBJ databases">
        <title>Sequencing the genomes of 1000 actinobacteria strains.</title>
        <authorList>
            <person name="Klenk H.-P."/>
        </authorList>
    </citation>
    <scope>NUCLEOTIDE SEQUENCE [LARGE SCALE GENOMIC DNA]</scope>
    <source>
        <strain evidence="2 3">DSM 18607</strain>
    </source>
</reference>
<evidence type="ECO:0000313" key="3">
    <source>
        <dbReference type="Proteomes" id="UP000317893"/>
    </source>
</evidence>
<sequence>MHEHHHHRHPGRPGGPFGFGPGSGPGFGPGGGPRGPEGEGPGGPGGPRGRRRGGPFGRPGGWQQADLPSADDAAAWFAGRLPDGWFTGRPTVSVDREEIIVVGELPPVDAAEGESATATAQGRISRFREDTRDERVAIAREAEQRYGRKVGWGARIGDVTEVFTTQSVPVMTRLRQPQRQVLDTLVDAGVARSRSEALAWAVALVGQHTEEWLSGLREAMAEVDKLRAEGPQV</sequence>
<proteinExistence type="predicted"/>
<evidence type="ECO:0000313" key="2">
    <source>
        <dbReference type="EMBL" id="TQJ08967.1"/>
    </source>
</evidence>
<feature type="compositionally biased region" description="Basic residues" evidence="1">
    <location>
        <begin position="1"/>
        <end position="11"/>
    </location>
</feature>
<evidence type="ECO:0000256" key="1">
    <source>
        <dbReference type="SAM" id="MobiDB-lite"/>
    </source>
</evidence>
<protein>
    <submittedName>
        <fullName evidence="2">Uncharacterized protein</fullName>
    </submittedName>
</protein>
<comment type="caution">
    <text evidence="2">The sequence shown here is derived from an EMBL/GenBank/DDBJ whole genome shotgun (WGS) entry which is preliminary data.</text>
</comment>
<feature type="compositionally biased region" description="Gly residues" evidence="1">
    <location>
        <begin position="12"/>
        <end position="47"/>
    </location>
</feature>
<accession>A0A542E0V2</accession>
<dbReference type="EMBL" id="VFMN01000001">
    <property type="protein sequence ID" value="TQJ08967.1"/>
    <property type="molecule type" value="Genomic_DNA"/>
</dbReference>